<dbReference type="AlphaFoldDB" id="A0A6L2N6N0"/>
<feature type="region of interest" description="Disordered" evidence="1">
    <location>
        <begin position="1"/>
        <end position="58"/>
    </location>
</feature>
<evidence type="ECO:0000313" key="2">
    <source>
        <dbReference type="EMBL" id="GEU81087.1"/>
    </source>
</evidence>
<protein>
    <submittedName>
        <fullName evidence="2">Uncharacterized protein</fullName>
    </submittedName>
</protein>
<organism evidence="2">
    <name type="scientific">Tanacetum cinerariifolium</name>
    <name type="common">Dalmatian daisy</name>
    <name type="synonym">Chrysanthemum cinerariifolium</name>
    <dbReference type="NCBI Taxonomy" id="118510"/>
    <lineage>
        <taxon>Eukaryota</taxon>
        <taxon>Viridiplantae</taxon>
        <taxon>Streptophyta</taxon>
        <taxon>Embryophyta</taxon>
        <taxon>Tracheophyta</taxon>
        <taxon>Spermatophyta</taxon>
        <taxon>Magnoliopsida</taxon>
        <taxon>eudicotyledons</taxon>
        <taxon>Gunneridae</taxon>
        <taxon>Pentapetalae</taxon>
        <taxon>asterids</taxon>
        <taxon>campanulids</taxon>
        <taxon>Asterales</taxon>
        <taxon>Asteraceae</taxon>
        <taxon>Asteroideae</taxon>
        <taxon>Anthemideae</taxon>
        <taxon>Anthemidinae</taxon>
        <taxon>Tanacetum</taxon>
    </lineage>
</organism>
<name>A0A6L2N6N0_TANCI</name>
<feature type="compositionally biased region" description="Basic and acidic residues" evidence="1">
    <location>
        <begin position="11"/>
        <end position="25"/>
    </location>
</feature>
<evidence type="ECO:0000256" key="1">
    <source>
        <dbReference type="SAM" id="MobiDB-lite"/>
    </source>
</evidence>
<feature type="region of interest" description="Disordered" evidence="1">
    <location>
        <begin position="71"/>
        <end position="104"/>
    </location>
</feature>
<sequence length="104" mass="11678">MIQKNVIPKKMRPDNSYRLSTKGDEPYNTYPPSTRGDHTEGMIPCHEQTQLDAGGPRTEPLVWLTNCTYPPTIEGDELPPSDTYPPVTEGDEPYIYGSSNHRGK</sequence>
<gene>
    <name evidence="2" type="ORF">Tci_053065</name>
</gene>
<reference evidence="2" key="1">
    <citation type="journal article" date="2019" name="Sci. Rep.">
        <title>Draft genome of Tanacetum cinerariifolium, the natural source of mosquito coil.</title>
        <authorList>
            <person name="Yamashiro T."/>
            <person name="Shiraishi A."/>
            <person name="Satake H."/>
            <person name="Nakayama K."/>
        </authorList>
    </citation>
    <scope>NUCLEOTIDE SEQUENCE</scope>
</reference>
<proteinExistence type="predicted"/>
<comment type="caution">
    <text evidence="2">The sequence shown here is derived from an EMBL/GenBank/DDBJ whole genome shotgun (WGS) entry which is preliminary data.</text>
</comment>
<accession>A0A6L2N6N0</accession>
<dbReference type="EMBL" id="BKCJ010008206">
    <property type="protein sequence ID" value="GEU81087.1"/>
    <property type="molecule type" value="Genomic_DNA"/>
</dbReference>